<evidence type="ECO:0000313" key="1">
    <source>
        <dbReference type="EMBL" id="CAL1385451.1"/>
    </source>
</evidence>
<keyword evidence="2" id="KW-1185">Reference proteome</keyword>
<dbReference type="EMBL" id="OZ034817">
    <property type="protein sequence ID" value="CAL1385451.1"/>
    <property type="molecule type" value="Genomic_DNA"/>
</dbReference>
<accession>A0AAV2EHK2</accession>
<organism evidence="1 2">
    <name type="scientific">Linum trigynum</name>
    <dbReference type="NCBI Taxonomy" id="586398"/>
    <lineage>
        <taxon>Eukaryota</taxon>
        <taxon>Viridiplantae</taxon>
        <taxon>Streptophyta</taxon>
        <taxon>Embryophyta</taxon>
        <taxon>Tracheophyta</taxon>
        <taxon>Spermatophyta</taxon>
        <taxon>Magnoliopsida</taxon>
        <taxon>eudicotyledons</taxon>
        <taxon>Gunneridae</taxon>
        <taxon>Pentapetalae</taxon>
        <taxon>rosids</taxon>
        <taxon>fabids</taxon>
        <taxon>Malpighiales</taxon>
        <taxon>Linaceae</taxon>
        <taxon>Linum</taxon>
    </lineage>
</organism>
<proteinExistence type="predicted"/>
<dbReference type="Proteomes" id="UP001497516">
    <property type="component" value="Chromosome 4"/>
</dbReference>
<protein>
    <submittedName>
        <fullName evidence="1">Uncharacterized protein</fullName>
    </submittedName>
</protein>
<evidence type="ECO:0000313" key="2">
    <source>
        <dbReference type="Proteomes" id="UP001497516"/>
    </source>
</evidence>
<name>A0AAV2EHK2_9ROSI</name>
<gene>
    <name evidence="1" type="ORF">LTRI10_LOCUS26587</name>
</gene>
<dbReference type="AlphaFoldDB" id="A0AAV2EHK2"/>
<sequence>MPTGRRREEEMTTRREDDIVRHEDGSWLQQKAEIWKGMEEAGMEEVRSWDLDMESTYWLCGVVLTVFAVHRRFYG</sequence>
<reference evidence="1 2" key="1">
    <citation type="submission" date="2024-04" db="EMBL/GenBank/DDBJ databases">
        <authorList>
            <person name="Fracassetti M."/>
        </authorList>
    </citation>
    <scope>NUCLEOTIDE SEQUENCE [LARGE SCALE GENOMIC DNA]</scope>
</reference>